<comment type="caution">
    <text evidence="1">The sequence shown here is derived from an EMBL/GenBank/DDBJ whole genome shotgun (WGS) entry which is preliminary data.</text>
</comment>
<accession>A0A9Q3BD77</accession>
<organism evidence="1 2">
    <name type="scientific">Austropuccinia psidii MF-1</name>
    <dbReference type="NCBI Taxonomy" id="1389203"/>
    <lineage>
        <taxon>Eukaryota</taxon>
        <taxon>Fungi</taxon>
        <taxon>Dikarya</taxon>
        <taxon>Basidiomycota</taxon>
        <taxon>Pucciniomycotina</taxon>
        <taxon>Pucciniomycetes</taxon>
        <taxon>Pucciniales</taxon>
        <taxon>Sphaerophragmiaceae</taxon>
        <taxon>Austropuccinia</taxon>
    </lineage>
</organism>
<dbReference type="Proteomes" id="UP000765509">
    <property type="component" value="Unassembled WGS sequence"/>
</dbReference>
<keyword evidence="2" id="KW-1185">Reference proteome</keyword>
<sequence length="230" mass="26947">MVSKANKETTSKEKTAATVLLAYVYELTERKRLDSPEKFIFTHKMMNDLAHQTESMFLPNHRRIWIEIKGEPPKASPKELDLKFLTDPKYNKLDAESRRRLNNFKELFDQAAKDDSGMKVDNQVKVLRDSLRALHQNAAEPNPEERKAWEEVYAQIMKEYKTKNGRSQYVQHLKLEAVMQYGLLGLPALAKEPLLDLQERLYKRLQLNGSNGWIEMFKFELEDTPWDMGE</sequence>
<dbReference type="EMBL" id="AVOT02000487">
    <property type="protein sequence ID" value="MBW0463115.1"/>
    <property type="molecule type" value="Genomic_DNA"/>
</dbReference>
<reference evidence="1" key="1">
    <citation type="submission" date="2021-03" db="EMBL/GenBank/DDBJ databases">
        <title>Draft genome sequence of rust myrtle Austropuccinia psidii MF-1, a brazilian biotype.</title>
        <authorList>
            <person name="Quecine M.C."/>
            <person name="Pachon D.M.R."/>
            <person name="Bonatelli M.L."/>
            <person name="Correr F.H."/>
            <person name="Franceschini L.M."/>
            <person name="Leite T.F."/>
            <person name="Margarido G.R.A."/>
            <person name="Almeida C.A."/>
            <person name="Ferrarezi J.A."/>
            <person name="Labate C.A."/>
        </authorList>
    </citation>
    <scope>NUCLEOTIDE SEQUENCE</scope>
    <source>
        <strain evidence="1">MF-1</strain>
    </source>
</reference>
<evidence type="ECO:0000313" key="2">
    <source>
        <dbReference type="Proteomes" id="UP000765509"/>
    </source>
</evidence>
<protein>
    <submittedName>
        <fullName evidence="1">Uncharacterized protein</fullName>
    </submittedName>
</protein>
<evidence type="ECO:0000313" key="1">
    <source>
        <dbReference type="EMBL" id="MBW0463115.1"/>
    </source>
</evidence>
<name>A0A9Q3BD77_9BASI</name>
<proteinExistence type="predicted"/>
<gene>
    <name evidence="1" type="ORF">O181_002830</name>
</gene>
<dbReference type="AlphaFoldDB" id="A0A9Q3BD77"/>